<proteinExistence type="predicted"/>
<evidence type="ECO:0000256" key="3">
    <source>
        <dbReference type="ARBA" id="ARBA00022692"/>
    </source>
</evidence>
<evidence type="ECO:0000313" key="8">
    <source>
        <dbReference type="EMBL" id="SET20775.1"/>
    </source>
</evidence>
<evidence type="ECO:0000256" key="4">
    <source>
        <dbReference type="ARBA" id="ARBA00022989"/>
    </source>
</evidence>
<keyword evidence="5 6" id="KW-0472">Membrane</keyword>
<organism evidence="8 9">
    <name type="scientific">Anaerobranca gottschalkii DSM 13577</name>
    <dbReference type="NCBI Taxonomy" id="1120990"/>
    <lineage>
        <taxon>Bacteria</taxon>
        <taxon>Bacillati</taxon>
        <taxon>Bacillota</taxon>
        <taxon>Clostridia</taxon>
        <taxon>Eubacteriales</taxon>
        <taxon>Proteinivoracaceae</taxon>
        <taxon>Anaerobranca</taxon>
    </lineage>
</organism>
<protein>
    <submittedName>
        <fullName evidence="8">Phospholipase_D-nuclease N-terminal</fullName>
    </submittedName>
</protein>
<keyword evidence="9" id="KW-1185">Reference proteome</keyword>
<dbReference type="Pfam" id="PF13396">
    <property type="entry name" value="PLDc_N"/>
    <property type="match status" value="1"/>
</dbReference>
<dbReference type="Proteomes" id="UP000243819">
    <property type="component" value="Unassembled WGS sequence"/>
</dbReference>
<name>A0A1I0CNF7_9FIRM</name>
<evidence type="ECO:0000313" key="9">
    <source>
        <dbReference type="Proteomes" id="UP000243819"/>
    </source>
</evidence>
<dbReference type="AlphaFoldDB" id="A0A1I0CNF7"/>
<comment type="subcellular location">
    <subcellularLocation>
        <location evidence="1">Cell membrane</location>
        <topology evidence="1">Multi-pass membrane protein</topology>
    </subcellularLocation>
</comment>
<evidence type="ECO:0000256" key="6">
    <source>
        <dbReference type="SAM" id="Phobius"/>
    </source>
</evidence>
<accession>A0A1I0CNF7</accession>
<reference evidence="9" key="1">
    <citation type="submission" date="2016-10" db="EMBL/GenBank/DDBJ databases">
        <authorList>
            <person name="Varghese N."/>
            <person name="Submissions S."/>
        </authorList>
    </citation>
    <scope>NUCLEOTIDE SEQUENCE [LARGE SCALE GENOMIC DNA]</scope>
    <source>
        <strain evidence="9">DSM 13577</strain>
    </source>
</reference>
<dbReference type="STRING" id="1120990.SAMN03080614_10826"/>
<keyword evidence="2" id="KW-1003">Cell membrane</keyword>
<evidence type="ECO:0000259" key="7">
    <source>
        <dbReference type="Pfam" id="PF13396"/>
    </source>
</evidence>
<gene>
    <name evidence="8" type="ORF">SAMN03080614_10826</name>
</gene>
<feature type="transmembrane region" description="Helical" evidence="6">
    <location>
        <begin position="7"/>
        <end position="27"/>
    </location>
</feature>
<dbReference type="InterPro" id="IPR027379">
    <property type="entry name" value="CLS_N"/>
</dbReference>
<keyword evidence="4 6" id="KW-1133">Transmembrane helix</keyword>
<evidence type="ECO:0000256" key="1">
    <source>
        <dbReference type="ARBA" id="ARBA00004651"/>
    </source>
</evidence>
<keyword evidence="3 6" id="KW-0812">Transmembrane</keyword>
<dbReference type="GO" id="GO:0005886">
    <property type="term" value="C:plasma membrane"/>
    <property type="evidence" value="ECO:0007669"/>
    <property type="project" value="UniProtKB-SubCell"/>
</dbReference>
<feature type="transmembrane region" description="Helical" evidence="6">
    <location>
        <begin position="47"/>
        <end position="67"/>
    </location>
</feature>
<evidence type="ECO:0000256" key="5">
    <source>
        <dbReference type="ARBA" id="ARBA00023136"/>
    </source>
</evidence>
<evidence type="ECO:0000256" key="2">
    <source>
        <dbReference type="ARBA" id="ARBA00022475"/>
    </source>
</evidence>
<dbReference type="EMBL" id="FOIF01000082">
    <property type="protein sequence ID" value="SET20775.1"/>
    <property type="molecule type" value="Genomic_DNA"/>
</dbReference>
<feature type="domain" description="Cardiolipin synthase N-terminal" evidence="7">
    <location>
        <begin position="23"/>
        <end position="68"/>
    </location>
</feature>
<sequence>MGEIMAFLGCLPIIFLFPLLFFIFWIVTLFEVLRRPDDTFRNSGDRIMWILIVFFGNFIGALIYQIFGKNEMS</sequence>